<dbReference type="InterPro" id="IPR000403">
    <property type="entry name" value="PI3/4_kinase_cat_dom"/>
</dbReference>
<dbReference type="GO" id="GO:0031932">
    <property type="term" value="C:TORC2 complex"/>
    <property type="evidence" value="ECO:0007669"/>
    <property type="project" value="TreeGrafter"/>
</dbReference>
<evidence type="ECO:0000256" key="1">
    <source>
        <dbReference type="ARBA" id="ARBA00012513"/>
    </source>
</evidence>
<dbReference type="InterPro" id="IPR018936">
    <property type="entry name" value="PI3/4_kinase_CS"/>
</dbReference>
<dbReference type="SMART" id="SM00146">
    <property type="entry name" value="PI3Kc"/>
    <property type="match status" value="1"/>
</dbReference>
<feature type="region of interest" description="Disordered" evidence="6">
    <location>
        <begin position="1397"/>
        <end position="1434"/>
    </location>
</feature>
<feature type="domain" description="PI3K/PI4K catalytic" evidence="7">
    <location>
        <begin position="2464"/>
        <end position="2793"/>
    </location>
</feature>
<dbReference type="VEuPathDB" id="TriTrypDB:TcG_07134"/>
<dbReference type="PANTHER" id="PTHR11139:SF85">
    <property type="entry name" value="NON-SPECIFIC SERINE_THREONINE PROTEIN KINASE"/>
    <property type="match status" value="1"/>
</dbReference>
<dbReference type="VEuPathDB" id="TriTrypDB:TcBrA4_0037730"/>
<comment type="caution">
    <text evidence="10">The sequence shown here is derived from an EMBL/GenBank/DDBJ whole genome shotgun (WGS) entry which is preliminary data.</text>
</comment>
<keyword evidence="4 10" id="KW-0418">Kinase</keyword>
<dbReference type="PROSITE" id="PS51189">
    <property type="entry name" value="FAT"/>
    <property type="match status" value="1"/>
</dbReference>
<dbReference type="Gene3D" id="1.10.1070.11">
    <property type="entry name" value="Phosphatidylinositol 3-/4-kinase, catalytic domain"/>
    <property type="match status" value="1"/>
</dbReference>
<dbReference type="VEuPathDB" id="TriTrypDB:TcCLB.509989.10"/>
<dbReference type="VEuPathDB" id="TriTrypDB:TcCL_ESM05900"/>
<feature type="compositionally biased region" description="Basic residues" evidence="6">
    <location>
        <begin position="1"/>
        <end position="11"/>
    </location>
</feature>
<dbReference type="InterPro" id="IPR003152">
    <property type="entry name" value="FATC_dom"/>
</dbReference>
<dbReference type="GO" id="GO:0031931">
    <property type="term" value="C:TORC1 complex"/>
    <property type="evidence" value="ECO:0007669"/>
    <property type="project" value="TreeGrafter"/>
</dbReference>
<evidence type="ECO:0000256" key="5">
    <source>
        <dbReference type="ARBA" id="ARBA00022840"/>
    </source>
</evidence>
<dbReference type="VEuPathDB" id="TriTrypDB:TCDM_00926"/>
<dbReference type="PANTHER" id="PTHR11139">
    <property type="entry name" value="ATAXIA TELANGIECTASIA MUTATED ATM -RELATED"/>
    <property type="match status" value="1"/>
</dbReference>
<dbReference type="InterPro" id="IPR036940">
    <property type="entry name" value="PI3/4_kinase_cat_sf"/>
</dbReference>
<dbReference type="VEuPathDB" id="TriTrypDB:C3747_64g146"/>
<keyword evidence="3" id="KW-0547">Nucleotide-binding</keyword>
<dbReference type="InterPro" id="IPR016024">
    <property type="entry name" value="ARM-type_fold"/>
</dbReference>
<dbReference type="VEuPathDB" id="TriTrypDB:ECC02_000654"/>
<dbReference type="PROSITE" id="PS00916">
    <property type="entry name" value="PI3_4_KINASE_2"/>
    <property type="match status" value="1"/>
</dbReference>
<dbReference type="Gene3D" id="1.25.10.10">
    <property type="entry name" value="Leucine-rich Repeat Variant"/>
    <property type="match status" value="1"/>
</dbReference>
<feature type="compositionally biased region" description="Low complexity" evidence="6">
    <location>
        <begin position="523"/>
        <end position="532"/>
    </location>
</feature>
<feature type="compositionally biased region" description="Polar residues" evidence="6">
    <location>
        <begin position="500"/>
        <end position="522"/>
    </location>
</feature>
<dbReference type="InterPro" id="IPR011989">
    <property type="entry name" value="ARM-like"/>
</dbReference>
<dbReference type="InterPro" id="IPR014009">
    <property type="entry name" value="PIK_FAT"/>
</dbReference>
<dbReference type="VEuPathDB" id="TriTrypDB:C4B63_22g113"/>
<dbReference type="InterPro" id="IPR050517">
    <property type="entry name" value="DDR_Repair_Kinase"/>
</dbReference>
<feature type="compositionally biased region" description="Low complexity" evidence="6">
    <location>
        <begin position="1637"/>
        <end position="1652"/>
    </location>
</feature>
<dbReference type="CDD" id="cd05169">
    <property type="entry name" value="PIKKc_TOR"/>
    <property type="match status" value="1"/>
</dbReference>
<evidence type="ECO:0000256" key="4">
    <source>
        <dbReference type="ARBA" id="ARBA00022777"/>
    </source>
</evidence>
<dbReference type="SUPFAM" id="SSF48371">
    <property type="entry name" value="ARM repeat"/>
    <property type="match status" value="3"/>
</dbReference>
<dbReference type="VEuPathDB" id="TriTrypDB:Tc_MARK_6046"/>
<evidence type="ECO:0000256" key="6">
    <source>
        <dbReference type="SAM" id="MobiDB-lite"/>
    </source>
</evidence>
<gene>
    <name evidence="10" type="ORF">C3747_64g146</name>
</gene>
<dbReference type="VEuPathDB" id="TriTrypDB:TcCLB.506223.120"/>
<feature type="domain" description="FAT" evidence="8">
    <location>
        <begin position="1724"/>
        <end position="2291"/>
    </location>
</feature>
<dbReference type="GO" id="GO:0031929">
    <property type="term" value="P:TOR signaling"/>
    <property type="evidence" value="ECO:0007669"/>
    <property type="project" value="TreeGrafter"/>
</dbReference>
<dbReference type="Pfam" id="PF00454">
    <property type="entry name" value="PI3_PI4_kinase"/>
    <property type="match status" value="1"/>
</dbReference>
<dbReference type="EMBL" id="PRFC01000064">
    <property type="protein sequence ID" value="PWV10907.1"/>
    <property type="molecule type" value="Genomic_DNA"/>
</dbReference>
<accession>A0A2V2WR34</accession>
<dbReference type="Proteomes" id="UP000246078">
    <property type="component" value="Unassembled WGS sequence"/>
</dbReference>
<dbReference type="GO" id="GO:0004674">
    <property type="term" value="F:protein serine/threonine kinase activity"/>
    <property type="evidence" value="ECO:0007669"/>
    <property type="project" value="UniProtKB-EC"/>
</dbReference>
<dbReference type="GO" id="GO:0016242">
    <property type="term" value="P:negative regulation of macroautophagy"/>
    <property type="evidence" value="ECO:0007669"/>
    <property type="project" value="TreeGrafter"/>
</dbReference>
<sequence>MQKYAMQRRHTSSGSSSGGGATGNGSGLHVLGCGVVGNGGGGAVGRGVSSGPVPEVAASSYVPMSSSTAAGSTDASDEEVNQLLKELECSVNGSNAEAVMRDAVWAIERRAFASCDPMSRDLFLEQRIRDVLSELSRTSNPKLLLLAVEFIDALLAVPYTNPQQKFTRLCRSLFIVLHCGLEKPVMEAQRVLKRMLALDLKFVSLDSPLKSFITKELKDNCELSLIQLHGRAQQTKAPFVAQFLAVMLALAATAEINPRYMAGPLRPHAVQLATALAGSTDEVLRRAAYDCLVAIFSNTSAMRHNEVVLENRRVLDDAIRSLNTSHNNESSIISTLQSIRALISSRGVQFMEKQVPILPQLCVLVTEQHRVSKSHAVRAAVCDLVPVIAETDVLSAVRRTTYCAIIMEPVKNVRDERNKSLELRNVATFIKNVGYEVLDTTNRTNLDSILMRYITRRETQEECWHILAAICSSHAWSIYKRVLHTSKSGRSIAASFSASKSEAPTTAGSTHSVQNASVGSEGTTSARTRSAAPANCVKQQELIQHVDGLVRRCIPHLANAVLSAELVKYVTMIQEHVLPVSAELQAALENLVDNKLKDNLQDSKRMDFSGGMPNSTRDKFPVSTVGSVPLHSKHDAQQQASTFSGPSSTVGRLAQYFLSPATLEAGTGNFNRNVTTSSVGGSQVNVCTRSDGAGNLAGGGHNSSISSVAISATTANTNATATTTTTTTTGGVGFVIGSGGNNNMSTNYPVSAPELCIALGLFAKRQITSLQQLEEVRSSVIHYQRHQDAQVRQQCSASVVEALSQWTYYARQHRTSTYSTRVTEILELYLRHVVMELDPKVRLMEVTLLADAVDLRPFLLEQRILKTLMSFLHDTSQVREKTVELFVVLTQEPRSTPSVEAVQQSLLILVESYVAVIEYSDDPRILIRHISDLQTIAKSSLAPLMDHMHRIFIAFRRHLVDEMVADAIALSILKTTDTILGALMKDENLMLRNQDDLAELYAPAVSILRHSTSTSLSHAAISFLVKMHAIGASPREWNATQLHDLLQSITSVYIGALNSTDEEVRQVLTLFGQLGAVDPSTKPDTAVTKKKDDEAAIQDEADLELTYDYTVIVYRDLSRILDVSLSEMVCTQVLRTLLQLVQTTSDRKDLIGGAHAAKAVLQIAKRSNDTPSLRIEALHVLAAITSLRHEKISKTVLPEIVVLLEQLWYPQDHALFRAVLDVVSALKPGKLSRKEQAEVWPWLYPRLVDVALQDHTESREFCLRVVDILLHASYIPPHCIPVVFPMLMHFVQQLEQLVEVRSLSLCAAIHIVCNLKAVQHLPALMHAIRTLTRHCVLSEDLGPRLSTAMVLEALKVLAAMCLSGKSTIVALRECLRDTEEMSSLGPTISSVAESGLDTTAVTGDQPRSPYLSRYHPKHQQELGHGSQYLDQPDDDRYDTYPQGQHDITLFMKHVEFGLRTKDNKWREWFAEFQKNIIMVSPHPVFRIVVDLFDKHEPLRRKLFYPSFKCFYESLNAEHMKKVNEVLHLALRSTDSEVISKCLGLADYLDHNPPDIKEPVLQQLRYLESNDSNTRATTALHSAQDHQSRTISDNFNFESPVQSLRSPVESRMGPRNAMPNLIDNPLVDLNSGCQTDKNNNNNNNEESNGNTNELTEKGVDTSRYYHQNNNRMRTTMCENSEIAIGFNPLARPITSTNAQNPTSPITYPLASPIPNSLNPLFTMDNLVEAAQRTRMYDKAISYLENKVLPVIEKYRYTSSVPKEALHSLVLPLAWLYSKREMQDSVVGLFRVIRYKTENEDGLNYELLQWWDVAQRVYAGKVENNKNFSLVDLEGYVRTLCLCGEWEKALHVVKTASPRLTQSSAAIAQSGAMAAWILGEWDDVKHLKECIPVKEKVDTALRLFFENAVYLHDEFHSKTDGQAILMCADRLCTTITRAKMEVDESLKTLLPLSYAHAYENLTLLQHFTEMEEQIVYVQSNSSVFREQLVERWKSRFAALKPDSLMPSLRSLMLHSLVLKPNDMSEMILNFCERMGANYPQLSMWAMSWLWQGQFPRSSHQYQRDYVTSGAFLSSQPRVAVVYINQIWSEGRREEAVRMMEEFLNGTRPKLEEQEPLCYGTAQHRLGMWKQEMRADRFWKKDYRQEILRHFHEAIRALPKSYEAWHSWGLMNYRVQQRDGSITPDEQHSFVEAAHQGFVAAICRSASPSTALPGVMRLLQLWVFHNGISMLKESVADSVFRIPTDYWVQAIPQLIGHLSDTRHDVREVISMILRQLCEVHSQAVVFPLLVVFMSDDGSGGPQLRRRELAQSIITVLPKRIRSDAELVAKLLIDVSSIPIEKIREHLSAVATVWNPNAEYEGDAEEVCRRLQAVLDIFNAHRHHLLYTVGDIGHYVGMVMEDEKHGDREKASSIVSQLVDEITKHITEKLGKEPQKAMEPLLNLRNLSIAVFGEYDIQYTNFPTIASFSSKLDVIPSKKRPRRIRLSGSNGFMYTYCLKGNEDIRMDERVMQLFGMVNVLLSDAHTPNSAFIHRFPVIPISNNVGLLGWVEHANTINNTICIHRNTISNVCTHQESGVLRSYVESFGSWDKLSMIQRTEVLEYVMTQPNCEAVDVARAMWHRSHTAEQWLERRTAFTLSLATMSMVGYILGLGDRHLGNILLSMSTGKIVHIDFGDSFDVGRLRHVLPETIPFRLTRMLTNAMEVFGVDGIFRSSCTRTQTTLHKNCDSIMALLSAFVHDPIVQHKGTMKNMMEKSRTQDIVERIRNKLRGTEMAVENKDIVIFNTVLESARRPDLWYMSNAFNDAARRTLHKSLTPQQQVSMLIDEATRVENYAALYFGWGPLW</sequence>
<dbReference type="GO" id="GO:0005737">
    <property type="term" value="C:cytoplasm"/>
    <property type="evidence" value="ECO:0007669"/>
    <property type="project" value="TreeGrafter"/>
</dbReference>
<dbReference type="GO" id="GO:0005634">
    <property type="term" value="C:nucleus"/>
    <property type="evidence" value="ECO:0007669"/>
    <property type="project" value="TreeGrafter"/>
</dbReference>
<dbReference type="PROSITE" id="PS51190">
    <property type="entry name" value="FATC"/>
    <property type="match status" value="1"/>
</dbReference>
<evidence type="ECO:0000259" key="8">
    <source>
        <dbReference type="PROSITE" id="PS51189"/>
    </source>
</evidence>
<dbReference type="Pfam" id="PF02259">
    <property type="entry name" value="FAT"/>
    <property type="match status" value="1"/>
</dbReference>
<dbReference type="SUPFAM" id="SSF56112">
    <property type="entry name" value="Protein kinase-like (PK-like)"/>
    <property type="match status" value="1"/>
</dbReference>
<feature type="region of interest" description="Disordered" evidence="6">
    <location>
        <begin position="1604"/>
        <end position="1657"/>
    </location>
</feature>
<dbReference type="PROSITE" id="PS50290">
    <property type="entry name" value="PI3_4_KINASE_3"/>
    <property type="match status" value="1"/>
</dbReference>
<dbReference type="InterPro" id="IPR003151">
    <property type="entry name" value="PIK-rel_kinase_FAT"/>
</dbReference>
<reference evidence="10 11" key="1">
    <citation type="journal article" date="2018" name="Microb. Genom.">
        <title>Expanding an expanded genome: long-read sequencing of Trypanosoma cruzi.</title>
        <authorList>
            <person name="Berna L."/>
            <person name="Rodriguez M."/>
            <person name="Chiribao M.L."/>
            <person name="Parodi-Talice A."/>
            <person name="Pita S."/>
            <person name="Rijo G."/>
            <person name="Alvarez-Valin F."/>
            <person name="Robello C."/>
        </authorList>
    </citation>
    <scope>NUCLEOTIDE SEQUENCE [LARGE SCALE GENOMIC DNA]</scope>
    <source>
        <strain evidence="10 11">TCC</strain>
    </source>
</reference>
<dbReference type="VEuPathDB" id="TriTrypDB:TcCL_ESM05899"/>
<evidence type="ECO:0000256" key="3">
    <source>
        <dbReference type="ARBA" id="ARBA00022741"/>
    </source>
</evidence>
<name>A0A2V2WR34_TRYCR</name>
<dbReference type="SMART" id="SM01343">
    <property type="entry name" value="FATC"/>
    <property type="match status" value="1"/>
</dbReference>
<dbReference type="InterPro" id="IPR011009">
    <property type="entry name" value="Kinase-like_dom_sf"/>
</dbReference>
<dbReference type="VEuPathDB" id="TriTrypDB:TcCLB.506475.14"/>
<evidence type="ECO:0000256" key="2">
    <source>
        <dbReference type="ARBA" id="ARBA00022679"/>
    </source>
</evidence>
<dbReference type="Pfam" id="PF02260">
    <property type="entry name" value="FATC"/>
    <property type="match status" value="1"/>
</dbReference>
<dbReference type="GO" id="GO:0005524">
    <property type="term" value="F:ATP binding"/>
    <property type="evidence" value="ECO:0007669"/>
    <property type="project" value="UniProtKB-KW"/>
</dbReference>
<evidence type="ECO:0000259" key="7">
    <source>
        <dbReference type="PROSITE" id="PS50290"/>
    </source>
</evidence>
<dbReference type="VEuPathDB" id="TriTrypDB:BCY84_01694"/>
<dbReference type="Gene3D" id="3.30.1010.10">
    <property type="entry name" value="Phosphatidylinositol 3-kinase Catalytic Subunit, Chain A, domain 4"/>
    <property type="match status" value="1"/>
</dbReference>
<keyword evidence="2" id="KW-0808">Transferase</keyword>
<dbReference type="EC" id="2.7.11.1" evidence="1"/>
<dbReference type="VEuPathDB" id="TriTrypDB:TcYC6_0016900"/>
<keyword evidence="5" id="KW-0067">ATP-binding</keyword>
<dbReference type="FunFam" id="3.30.1010.10:FF:000033">
    <property type="entry name" value="Putative phosphatidylinositol 3-kinase"/>
    <property type="match status" value="1"/>
</dbReference>
<evidence type="ECO:0000313" key="10">
    <source>
        <dbReference type="EMBL" id="PWV10907.1"/>
    </source>
</evidence>
<dbReference type="VEuPathDB" id="TriTrypDB:TcCLB.511435.49"/>
<evidence type="ECO:0000313" key="11">
    <source>
        <dbReference type="Proteomes" id="UP000246078"/>
    </source>
</evidence>
<protein>
    <recommendedName>
        <fullName evidence="1">non-specific serine/threonine protein kinase</fullName>
        <ecNumber evidence="1">2.7.11.1</ecNumber>
    </recommendedName>
</protein>
<dbReference type="VEuPathDB" id="TriTrypDB:TCSYLVIO_007334"/>
<organism evidence="10 11">
    <name type="scientific">Trypanosoma cruzi</name>
    <dbReference type="NCBI Taxonomy" id="5693"/>
    <lineage>
        <taxon>Eukaryota</taxon>
        <taxon>Discoba</taxon>
        <taxon>Euglenozoa</taxon>
        <taxon>Kinetoplastea</taxon>
        <taxon>Metakinetoplastina</taxon>
        <taxon>Trypanosomatida</taxon>
        <taxon>Trypanosomatidae</taxon>
        <taxon>Trypanosoma</taxon>
        <taxon>Schizotrypanum</taxon>
    </lineage>
</organism>
<proteinExistence type="predicted"/>
<feature type="region of interest" description="Disordered" evidence="6">
    <location>
        <begin position="500"/>
        <end position="534"/>
    </location>
</feature>
<evidence type="ECO:0000259" key="9">
    <source>
        <dbReference type="PROSITE" id="PS51190"/>
    </source>
</evidence>
<feature type="region of interest" description="Disordered" evidence="6">
    <location>
        <begin position="1"/>
        <end position="23"/>
    </location>
</feature>
<feature type="domain" description="FATC" evidence="9">
    <location>
        <begin position="2809"/>
        <end position="2841"/>
    </location>
</feature>
<dbReference type="InterPro" id="IPR026683">
    <property type="entry name" value="TOR_cat"/>
</dbReference>